<dbReference type="AlphaFoldDB" id="A0A314YFB6"/>
<dbReference type="EMBL" id="PJQY01001180">
    <property type="protein sequence ID" value="PQQ04887.1"/>
    <property type="molecule type" value="Genomic_DNA"/>
</dbReference>
<evidence type="ECO:0000313" key="3">
    <source>
        <dbReference type="Proteomes" id="UP000250321"/>
    </source>
</evidence>
<dbReference type="Proteomes" id="UP000250321">
    <property type="component" value="Unassembled WGS sequence"/>
</dbReference>
<organism evidence="2 3">
    <name type="scientific">Prunus yedoensis var. nudiflora</name>
    <dbReference type="NCBI Taxonomy" id="2094558"/>
    <lineage>
        <taxon>Eukaryota</taxon>
        <taxon>Viridiplantae</taxon>
        <taxon>Streptophyta</taxon>
        <taxon>Embryophyta</taxon>
        <taxon>Tracheophyta</taxon>
        <taxon>Spermatophyta</taxon>
        <taxon>Magnoliopsida</taxon>
        <taxon>eudicotyledons</taxon>
        <taxon>Gunneridae</taxon>
        <taxon>Pentapetalae</taxon>
        <taxon>rosids</taxon>
        <taxon>fabids</taxon>
        <taxon>Rosales</taxon>
        <taxon>Rosaceae</taxon>
        <taxon>Amygdaloideae</taxon>
        <taxon>Amygdaleae</taxon>
        <taxon>Prunus</taxon>
    </lineage>
</organism>
<proteinExistence type="predicted"/>
<protein>
    <submittedName>
        <fullName evidence="2">Uncharacterized protein</fullName>
    </submittedName>
</protein>
<sequence length="223" mass="24190">MSDSQETQSSGSTFRDDRDDVDVVDKMYDATDQMGEDMPIGLGGNFEYRGVRGGVRGEEVRGAKRGEEGGEAEDREEVIVAVASSGGVVERSIGMGLTEEGWSVDEYPSTMKKQKLDRLRDEYAILSSVRLRAPTEDEKSSMPPLGGSAAVIFLPPRVDESVWCSPTPDEPKSVQDHGKCPGVVVEGAWVRADHKSDAALFFVEEESVLGRLLLPSECGGEDD</sequence>
<feature type="region of interest" description="Disordered" evidence="1">
    <location>
        <begin position="1"/>
        <end position="23"/>
    </location>
</feature>
<accession>A0A314YFB6</accession>
<keyword evidence="3" id="KW-1185">Reference proteome</keyword>
<feature type="compositionally biased region" description="Basic and acidic residues" evidence="1">
    <location>
        <begin position="14"/>
        <end position="23"/>
    </location>
</feature>
<evidence type="ECO:0000256" key="1">
    <source>
        <dbReference type="SAM" id="MobiDB-lite"/>
    </source>
</evidence>
<name>A0A314YFB6_PRUYE</name>
<evidence type="ECO:0000313" key="2">
    <source>
        <dbReference type="EMBL" id="PQQ04887.1"/>
    </source>
</evidence>
<comment type="caution">
    <text evidence="2">The sequence shown here is derived from an EMBL/GenBank/DDBJ whole genome shotgun (WGS) entry which is preliminary data.</text>
</comment>
<feature type="compositionally biased region" description="Polar residues" evidence="1">
    <location>
        <begin position="1"/>
        <end position="13"/>
    </location>
</feature>
<gene>
    <name evidence="2" type="ORF">Pyn_24996</name>
</gene>
<reference evidence="2 3" key="1">
    <citation type="submission" date="2018-02" db="EMBL/GenBank/DDBJ databases">
        <title>Draft genome of wild Prunus yedoensis var. nudiflora.</title>
        <authorList>
            <person name="Baek S."/>
            <person name="Kim J.-H."/>
            <person name="Choi K."/>
            <person name="Kim G.-B."/>
            <person name="Cho A."/>
            <person name="Jang H."/>
            <person name="Shin C.-H."/>
            <person name="Yu H.-J."/>
            <person name="Mun J.-H."/>
        </authorList>
    </citation>
    <scope>NUCLEOTIDE SEQUENCE [LARGE SCALE GENOMIC DNA]</scope>
    <source>
        <strain evidence="3">cv. Jeju island</strain>
        <tissue evidence="2">Leaf</tissue>
    </source>
</reference>